<dbReference type="PANTHER" id="PTHR28152:SF1">
    <property type="entry name" value="HYDROXYACYL-THIOESTER DEHYDRATASE TYPE 2, MITOCHONDRIAL"/>
    <property type="match status" value="1"/>
</dbReference>
<dbReference type="GO" id="GO:0019171">
    <property type="term" value="F:(3R)-hydroxyacyl-[acyl-carrier-protein] dehydratase activity"/>
    <property type="evidence" value="ECO:0007669"/>
    <property type="project" value="TreeGrafter"/>
</dbReference>
<sequence>MASKFTRKSWCFKDSLSSSPVIKFNNAISLKMNETISTKGNYIGSGDHLLYFNPSFAELSSDGYFEYQTPSALLESSVPFLRRMWAMGSICFNSRLKLGLDYECVENIKFIKKIQGNYFVSVLREIRDQGSTSDKPLIKEIRTLIYCNSPHSQVESISKNLNYTYKIPISFSDLDIFRHCALTYNSHRIHWDLEYCQKVEGYHDIVTPGPLILHTLLKYVESELGLQIQSIQYKNTNCVYRGTELEMCVTQICDGHWLALITDAKDPNLAYFEASLRVS</sequence>
<dbReference type="AlphaFoldDB" id="A0A1G4MFN5"/>
<dbReference type="InterPro" id="IPR029069">
    <property type="entry name" value="HotDog_dom_sf"/>
</dbReference>
<name>A0A1G4MFN5_LACFM</name>
<dbReference type="InterPro" id="IPR052741">
    <property type="entry name" value="Mitochondrial_HTD2"/>
</dbReference>
<evidence type="ECO:0000313" key="2">
    <source>
        <dbReference type="Proteomes" id="UP000190831"/>
    </source>
</evidence>
<dbReference type="GO" id="GO:0005739">
    <property type="term" value="C:mitochondrion"/>
    <property type="evidence" value="ECO:0007669"/>
    <property type="project" value="TreeGrafter"/>
</dbReference>
<proteinExistence type="predicted"/>
<organism evidence="1 2">
    <name type="scientific">Lachancea fermentati</name>
    <name type="common">Zygosaccharomyces fermentati</name>
    <dbReference type="NCBI Taxonomy" id="4955"/>
    <lineage>
        <taxon>Eukaryota</taxon>
        <taxon>Fungi</taxon>
        <taxon>Dikarya</taxon>
        <taxon>Ascomycota</taxon>
        <taxon>Saccharomycotina</taxon>
        <taxon>Saccharomycetes</taxon>
        <taxon>Saccharomycetales</taxon>
        <taxon>Saccharomycetaceae</taxon>
        <taxon>Lachancea</taxon>
    </lineage>
</organism>
<accession>A0A1G4MFN5</accession>
<reference evidence="2" key="1">
    <citation type="submission" date="2016-03" db="EMBL/GenBank/DDBJ databases">
        <authorList>
            <person name="Devillers H."/>
        </authorList>
    </citation>
    <scope>NUCLEOTIDE SEQUENCE [LARGE SCALE GENOMIC DNA]</scope>
</reference>
<dbReference type="Gene3D" id="3.10.129.10">
    <property type="entry name" value="Hotdog Thioesterase"/>
    <property type="match status" value="1"/>
</dbReference>
<dbReference type="OMA" id="MWAGSQF"/>
<dbReference type="STRING" id="4955.A0A1G4MFN5"/>
<dbReference type="Proteomes" id="UP000190831">
    <property type="component" value="Chromosome F"/>
</dbReference>
<dbReference type="EMBL" id="LT598490">
    <property type="protein sequence ID" value="SCW02689.1"/>
    <property type="molecule type" value="Genomic_DNA"/>
</dbReference>
<dbReference type="OrthoDB" id="3257538at2759"/>
<protein>
    <submittedName>
        <fullName evidence="1">LAFE_0F12134g1_1</fullName>
    </submittedName>
</protein>
<gene>
    <name evidence="1" type="ORF">LAFE_0F12134G</name>
</gene>
<keyword evidence="2" id="KW-1185">Reference proteome</keyword>
<dbReference type="PANTHER" id="PTHR28152">
    <property type="entry name" value="HYDROXYACYL-THIOESTER DEHYDRATASE TYPE 2, MITOCHONDRIAL"/>
    <property type="match status" value="1"/>
</dbReference>
<dbReference type="SUPFAM" id="SSF54637">
    <property type="entry name" value="Thioesterase/thiol ester dehydrase-isomerase"/>
    <property type="match status" value="1"/>
</dbReference>
<evidence type="ECO:0000313" key="1">
    <source>
        <dbReference type="EMBL" id="SCW02689.1"/>
    </source>
</evidence>